<dbReference type="Pfam" id="PF13649">
    <property type="entry name" value="Methyltransf_25"/>
    <property type="match status" value="1"/>
</dbReference>
<name>A0ABW2C6A6_9PSEU</name>
<keyword evidence="3" id="KW-0489">Methyltransferase</keyword>
<comment type="caution">
    <text evidence="3">The sequence shown here is derived from an EMBL/GenBank/DDBJ whole genome shotgun (WGS) entry which is preliminary data.</text>
</comment>
<feature type="domain" description="Methyltransferase" evidence="2">
    <location>
        <begin position="56"/>
        <end position="152"/>
    </location>
</feature>
<gene>
    <name evidence="3" type="ORF">ACFQGD_23165</name>
</gene>
<keyword evidence="1" id="KW-0808">Transferase</keyword>
<accession>A0ABW2C6A6</accession>
<dbReference type="Proteomes" id="UP001596337">
    <property type="component" value="Unassembled WGS sequence"/>
</dbReference>
<evidence type="ECO:0000313" key="4">
    <source>
        <dbReference type="Proteomes" id="UP001596337"/>
    </source>
</evidence>
<dbReference type="InterPro" id="IPR041698">
    <property type="entry name" value="Methyltransf_25"/>
</dbReference>
<reference evidence="4" key="1">
    <citation type="journal article" date="2019" name="Int. J. Syst. Evol. Microbiol.">
        <title>The Global Catalogue of Microorganisms (GCM) 10K type strain sequencing project: providing services to taxonomists for standard genome sequencing and annotation.</title>
        <authorList>
            <consortium name="The Broad Institute Genomics Platform"/>
            <consortium name="The Broad Institute Genome Sequencing Center for Infectious Disease"/>
            <person name="Wu L."/>
            <person name="Ma J."/>
        </authorList>
    </citation>
    <scope>NUCLEOTIDE SEQUENCE [LARGE SCALE GENOMIC DNA]</scope>
    <source>
        <strain evidence="4">KCTC 32255</strain>
    </source>
</reference>
<dbReference type="Gene3D" id="3.40.50.150">
    <property type="entry name" value="Vaccinia Virus protein VP39"/>
    <property type="match status" value="1"/>
</dbReference>
<sequence length="269" mass="29893">MAYQSNAPTVPSDVAATWLRRWDTQQERYIADREERFAVICDIVDTVLADEAEPVVVDLGCGPGSLAARLHERRPAARIIGVDSDPLLLALARSHYGDVADWVDADLAGTTWHDHLPPTIHAAVSTTALHWLAPEQLAKLYRTLGSLITPGGVFVNGDHLGLSDQRMHTLARTLRDRRANRVGVQDNEEWRAWWNTILADQHFADVARDRARRFVPERGTTSEVSDDSHSHGNNGVTLDEHIDLLRNAGFSSVSPLWQIGDDHVLTAVR</sequence>
<dbReference type="EMBL" id="JBHSXX010000001">
    <property type="protein sequence ID" value="MFC6870047.1"/>
    <property type="molecule type" value="Genomic_DNA"/>
</dbReference>
<dbReference type="GO" id="GO:0032259">
    <property type="term" value="P:methylation"/>
    <property type="evidence" value="ECO:0007669"/>
    <property type="project" value="UniProtKB-KW"/>
</dbReference>
<dbReference type="PANTHER" id="PTHR43861:SF2">
    <property type="entry name" value="CARBOXY-S-ADENOSYL-L-METHIONINE SYNTHASE"/>
    <property type="match status" value="1"/>
</dbReference>
<dbReference type="PANTHER" id="PTHR43861">
    <property type="entry name" value="TRANS-ACONITATE 2-METHYLTRANSFERASE-RELATED"/>
    <property type="match status" value="1"/>
</dbReference>
<keyword evidence="4" id="KW-1185">Reference proteome</keyword>
<organism evidence="3 4">
    <name type="scientific">Haloechinothrix salitolerans</name>
    <dbReference type="NCBI Taxonomy" id="926830"/>
    <lineage>
        <taxon>Bacteria</taxon>
        <taxon>Bacillati</taxon>
        <taxon>Actinomycetota</taxon>
        <taxon>Actinomycetes</taxon>
        <taxon>Pseudonocardiales</taxon>
        <taxon>Pseudonocardiaceae</taxon>
        <taxon>Haloechinothrix</taxon>
    </lineage>
</organism>
<dbReference type="InterPro" id="IPR029063">
    <property type="entry name" value="SAM-dependent_MTases_sf"/>
</dbReference>
<proteinExistence type="predicted"/>
<dbReference type="GO" id="GO:0008168">
    <property type="term" value="F:methyltransferase activity"/>
    <property type="evidence" value="ECO:0007669"/>
    <property type="project" value="UniProtKB-KW"/>
</dbReference>
<evidence type="ECO:0000259" key="2">
    <source>
        <dbReference type="Pfam" id="PF13649"/>
    </source>
</evidence>
<protein>
    <submittedName>
        <fullName evidence="3">Class I SAM-dependent methyltransferase</fullName>
    </submittedName>
</protein>
<evidence type="ECO:0000313" key="3">
    <source>
        <dbReference type="EMBL" id="MFC6870047.1"/>
    </source>
</evidence>
<dbReference type="RefSeq" id="WP_345394132.1">
    <property type="nucleotide sequence ID" value="NZ_BAABLA010000021.1"/>
</dbReference>
<dbReference type="CDD" id="cd02440">
    <property type="entry name" value="AdoMet_MTases"/>
    <property type="match status" value="1"/>
</dbReference>
<evidence type="ECO:0000256" key="1">
    <source>
        <dbReference type="ARBA" id="ARBA00022679"/>
    </source>
</evidence>
<dbReference type="SUPFAM" id="SSF53335">
    <property type="entry name" value="S-adenosyl-L-methionine-dependent methyltransferases"/>
    <property type="match status" value="1"/>
</dbReference>